<dbReference type="PANTHER" id="PTHR34183:SF1">
    <property type="entry name" value="ENDOLYTIC PEPTIDOGLYCAN TRANSGLYCOSYLASE RLPA"/>
    <property type="match status" value="1"/>
</dbReference>
<dbReference type="GO" id="GO:0071555">
    <property type="term" value="P:cell wall organization"/>
    <property type="evidence" value="ECO:0007669"/>
    <property type="project" value="UniProtKB-KW"/>
</dbReference>
<sequence>MPKSALSSARPWWRLGCQVTGVATMLVMLAGCAETQLAVHGVKRIGSQNQTSAPAQIGAYKIGKPYEIAGQWYYPAVDYEYRETGIASWYGPKFHGKYTANGEIFDQNEVSAAHRTLPLPSIVRVTNLENGRSLKVRVNDRGPFARSRIIDMSRKAAQLLGFEQQGTAKVMVEVLEAESQQAALIAQGKSVTPTTVTAAEKSTVTAAPRASVETVSLDAPPSNQPIKDFNDSPQTPKRTKYQPATPANDVAVTAQANPEVNVAAVPPSAIYVQAGAFSVYDNALNLRNRLFNLAPTKIEPIDVKGTTFYRVRLGPLATVPEADVLLDRVLATGQTGARVIVECAGAGEMTAAGC</sequence>
<dbReference type="HAMAP" id="MF_02071">
    <property type="entry name" value="RlpA"/>
    <property type="match status" value="1"/>
</dbReference>
<feature type="region of interest" description="Disordered" evidence="6">
    <location>
        <begin position="210"/>
        <end position="244"/>
    </location>
</feature>
<evidence type="ECO:0000256" key="5">
    <source>
        <dbReference type="RuleBase" id="RU003495"/>
    </source>
</evidence>
<name>A0A367WI25_9PROT</name>
<evidence type="ECO:0000259" key="7">
    <source>
        <dbReference type="PROSITE" id="PS51724"/>
    </source>
</evidence>
<dbReference type="SUPFAM" id="SSF50685">
    <property type="entry name" value="Barwin-like endoglucanases"/>
    <property type="match status" value="1"/>
</dbReference>
<dbReference type="NCBIfam" id="TIGR00413">
    <property type="entry name" value="rlpA"/>
    <property type="match status" value="1"/>
</dbReference>
<dbReference type="EC" id="4.2.2.-" evidence="4"/>
<dbReference type="Pfam" id="PF05036">
    <property type="entry name" value="SPOR"/>
    <property type="match status" value="1"/>
</dbReference>
<dbReference type="SUPFAM" id="SSF110997">
    <property type="entry name" value="Sporulation related repeat"/>
    <property type="match status" value="1"/>
</dbReference>
<organism evidence="8 9">
    <name type="scientific">Thalassospira profundimaris</name>
    <dbReference type="NCBI Taxonomy" id="502049"/>
    <lineage>
        <taxon>Bacteria</taxon>
        <taxon>Pseudomonadati</taxon>
        <taxon>Pseudomonadota</taxon>
        <taxon>Alphaproteobacteria</taxon>
        <taxon>Rhodospirillales</taxon>
        <taxon>Thalassospiraceae</taxon>
        <taxon>Thalassospira</taxon>
    </lineage>
</organism>
<dbReference type="RefSeq" id="WP_114090779.1">
    <property type="nucleotide sequence ID" value="NZ_JPWH01000045.1"/>
</dbReference>
<dbReference type="OrthoDB" id="9779128at2"/>
<comment type="function">
    <text evidence="4">Lytic transglycosylase with a strong preference for naked glycan strands that lack stem peptides.</text>
</comment>
<comment type="subcellular location">
    <subcellularLocation>
        <location evidence="4">Cell membrane</location>
        <topology evidence="4">Lipid-anchor</topology>
    </subcellularLocation>
</comment>
<protein>
    <recommendedName>
        <fullName evidence="4">Endolytic peptidoglycan transglycosylase RlpA</fullName>
        <ecNumber evidence="4">4.2.2.-</ecNumber>
    </recommendedName>
</protein>
<keyword evidence="1" id="KW-0732">Signal</keyword>
<proteinExistence type="inferred from homology"/>
<comment type="similarity">
    <text evidence="4 5">Belongs to the RlpA family.</text>
</comment>
<evidence type="ECO:0000256" key="4">
    <source>
        <dbReference type="HAMAP-Rule" id="MF_02071"/>
    </source>
</evidence>
<dbReference type="PROSITE" id="PS51257">
    <property type="entry name" value="PROKAR_LIPOPROTEIN"/>
    <property type="match status" value="1"/>
</dbReference>
<dbReference type="InterPro" id="IPR036680">
    <property type="entry name" value="SPOR-like_sf"/>
</dbReference>
<accession>A0A367WI25</accession>
<evidence type="ECO:0000256" key="3">
    <source>
        <dbReference type="ARBA" id="ARBA00023316"/>
    </source>
</evidence>
<dbReference type="InterPro" id="IPR007730">
    <property type="entry name" value="SPOR-like_dom"/>
</dbReference>
<dbReference type="InterPro" id="IPR036908">
    <property type="entry name" value="RlpA-like_sf"/>
</dbReference>
<reference evidence="8 9" key="1">
    <citation type="submission" date="2014-07" db="EMBL/GenBank/DDBJ databases">
        <title>Draft genome sequence of Thalassospira profundimaris S25-3-2.</title>
        <authorList>
            <person name="Lai Q."/>
            <person name="Shao Z."/>
        </authorList>
    </citation>
    <scope>NUCLEOTIDE SEQUENCE [LARGE SCALE GENOMIC DNA]</scope>
    <source>
        <strain evidence="8 9">S25-3-2</strain>
    </source>
</reference>
<dbReference type="CDD" id="cd22268">
    <property type="entry name" value="DPBB_RlpA-like"/>
    <property type="match status" value="1"/>
</dbReference>
<dbReference type="Proteomes" id="UP000252517">
    <property type="component" value="Unassembled WGS sequence"/>
</dbReference>
<keyword evidence="4" id="KW-0449">Lipoprotein</keyword>
<dbReference type="InterPro" id="IPR012997">
    <property type="entry name" value="RplA"/>
</dbReference>
<dbReference type="PANTHER" id="PTHR34183">
    <property type="entry name" value="ENDOLYTIC PEPTIDOGLYCAN TRANSGLYCOSYLASE RLPA"/>
    <property type="match status" value="1"/>
</dbReference>
<evidence type="ECO:0000313" key="9">
    <source>
        <dbReference type="Proteomes" id="UP000252517"/>
    </source>
</evidence>
<dbReference type="PROSITE" id="PS51724">
    <property type="entry name" value="SPOR"/>
    <property type="match status" value="1"/>
</dbReference>
<keyword evidence="2 4" id="KW-0456">Lyase</keyword>
<dbReference type="InterPro" id="IPR009009">
    <property type="entry name" value="RlpA-like_DPBB"/>
</dbReference>
<dbReference type="GO" id="GO:0000270">
    <property type="term" value="P:peptidoglycan metabolic process"/>
    <property type="evidence" value="ECO:0007669"/>
    <property type="project" value="UniProtKB-UniRule"/>
</dbReference>
<dbReference type="EMBL" id="JPWH01000045">
    <property type="protein sequence ID" value="RCK40170.1"/>
    <property type="molecule type" value="Genomic_DNA"/>
</dbReference>
<dbReference type="Pfam" id="PF03330">
    <property type="entry name" value="DPBB_1"/>
    <property type="match status" value="1"/>
</dbReference>
<keyword evidence="4" id="KW-0472">Membrane</keyword>
<keyword evidence="4" id="KW-1003">Cell membrane</keyword>
<dbReference type="Gene3D" id="3.30.70.1070">
    <property type="entry name" value="Sporulation related repeat"/>
    <property type="match status" value="1"/>
</dbReference>
<keyword evidence="3 4" id="KW-0961">Cell wall biogenesis/degradation</keyword>
<evidence type="ECO:0000313" key="8">
    <source>
        <dbReference type="EMBL" id="RCK40170.1"/>
    </source>
</evidence>
<keyword evidence="4" id="KW-0564">Palmitate</keyword>
<evidence type="ECO:0000256" key="6">
    <source>
        <dbReference type="SAM" id="MobiDB-lite"/>
    </source>
</evidence>
<dbReference type="GO" id="GO:0042834">
    <property type="term" value="F:peptidoglycan binding"/>
    <property type="evidence" value="ECO:0007669"/>
    <property type="project" value="InterPro"/>
</dbReference>
<dbReference type="GO" id="GO:0008932">
    <property type="term" value="F:lytic endotransglycosylase activity"/>
    <property type="evidence" value="ECO:0007669"/>
    <property type="project" value="UniProtKB-UniRule"/>
</dbReference>
<dbReference type="Gene3D" id="2.40.40.10">
    <property type="entry name" value="RlpA-like domain"/>
    <property type="match status" value="1"/>
</dbReference>
<evidence type="ECO:0000256" key="2">
    <source>
        <dbReference type="ARBA" id="ARBA00023239"/>
    </source>
</evidence>
<dbReference type="AlphaFoldDB" id="A0A367WI25"/>
<dbReference type="GO" id="GO:0009279">
    <property type="term" value="C:cell outer membrane"/>
    <property type="evidence" value="ECO:0007669"/>
    <property type="project" value="TreeGrafter"/>
</dbReference>
<feature type="domain" description="SPOR" evidence="7">
    <location>
        <begin position="264"/>
        <end position="342"/>
    </location>
</feature>
<dbReference type="InterPro" id="IPR034718">
    <property type="entry name" value="RlpA"/>
</dbReference>
<comment type="caution">
    <text evidence="8">The sequence shown here is derived from an EMBL/GenBank/DDBJ whole genome shotgun (WGS) entry which is preliminary data.</text>
</comment>
<dbReference type="GO" id="GO:0005886">
    <property type="term" value="C:plasma membrane"/>
    <property type="evidence" value="ECO:0007669"/>
    <property type="project" value="UniProtKB-SubCell"/>
</dbReference>
<gene>
    <name evidence="4" type="primary">rlpA</name>
    <name evidence="8" type="ORF">TH25_25030</name>
</gene>
<evidence type="ECO:0000256" key="1">
    <source>
        <dbReference type="ARBA" id="ARBA00022729"/>
    </source>
</evidence>